<feature type="transmembrane region" description="Helical" evidence="5">
    <location>
        <begin position="153"/>
        <end position="174"/>
    </location>
</feature>
<dbReference type="Gene3D" id="1.20.1250.20">
    <property type="entry name" value="MFS general substrate transporter like domains"/>
    <property type="match status" value="1"/>
</dbReference>
<organism evidence="6 7">
    <name type="scientific">Desulfovibrio piger</name>
    <dbReference type="NCBI Taxonomy" id="901"/>
    <lineage>
        <taxon>Bacteria</taxon>
        <taxon>Pseudomonadati</taxon>
        <taxon>Thermodesulfobacteriota</taxon>
        <taxon>Desulfovibrionia</taxon>
        <taxon>Desulfovibrionales</taxon>
        <taxon>Desulfovibrionaceae</taxon>
        <taxon>Desulfovibrio</taxon>
    </lineage>
</organism>
<dbReference type="CDD" id="cd17393">
    <property type="entry name" value="MFS_MosC_like"/>
    <property type="match status" value="1"/>
</dbReference>
<feature type="transmembrane region" description="Helical" evidence="5">
    <location>
        <begin position="374"/>
        <end position="395"/>
    </location>
</feature>
<feature type="transmembrane region" description="Helical" evidence="5">
    <location>
        <begin position="22"/>
        <end position="43"/>
    </location>
</feature>
<dbReference type="GO" id="GO:0022857">
    <property type="term" value="F:transmembrane transporter activity"/>
    <property type="evidence" value="ECO:0007669"/>
    <property type="project" value="InterPro"/>
</dbReference>
<protein>
    <submittedName>
        <fullName evidence="6">Major facilitator superfamily MFS_1</fullName>
    </submittedName>
</protein>
<gene>
    <name evidence="6" type="ORF">DESPIGER_1248</name>
</gene>
<feature type="transmembrane region" description="Helical" evidence="5">
    <location>
        <begin position="114"/>
        <end position="132"/>
    </location>
</feature>
<evidence type="ECO:0000256" key="2">
    <source>
        <dbReference type="ARBA" id="ARBA00022692"/>
    </source>
</evidence>
<evidence type="ECO:0000313" key="6">
    <source>
        <dbReference type="EMBL" id="SFV73099.1"/>
    </source>
</evidence>
<sequence length="400" mass="42287">MELTIATARLSAARILPHTPRAFYRTAINAFFFVMGMVFASWAVRIPDIKAALHMNDAALGSVLLASPLGEMLSIVPTAWLIARFRSRRVIMLGLVLMPCALLCLALAGSPHWLAAALLGFGFANNMLNISLNAQAVGVETLYGRSIMATFHGMWSLGGVAGCIIGSIVAPLGVAPLPHFAAILVITLVTLCCLRTWTMPREVRIGAAAPESGKRSFRPDLYLALLGCIALGSMATEGAMYDWSSVYFAQVVQPGESLIRAGYLACMCAMVTGRLLADGLVNRFGVTPVLQLSGLSIAAGLSLALLWPDLLPATAGLALVGFGMASVVPLCYSLAGKSTRVPPSVAISLVSSLSFLGFLGCPPMVGFLSHQFDLRWALSPIVVVGVAIFCLAPLVRRIRA</sequence>
<dbReference type="InterPro" id="IPR051788">
    <property type="entry name" value="MFS_Transporter"/>
</dbReference>
<feature type="transmembrane region" description="Helical" evidence="5">
    <location>
        <begin position="289"/>
        <end position="307"/>
    </location>
</feature>
<dbReference type="EMBL" id="LT630450">
    <property type="protein sequence ID" value="SFV73099.1"/>
    <property type="molecule type" value="Genomic_DNA"/>
</dbReference>
<keyword evidence="2 5" id="KW-0812">Transmembrane</keyword>
<feature type="transmembrane region" description="Helical" evidence="5">
    <location>
        <begin position="180"/>
        <end position="200"/>
    </location>
</feature>
<evidence type="ECO:0000256" key="3">
    <source>
        <dbReference type="ARBA" id="ARBA00022989"/>
    </source>
</evidence>
<evidence type="ECO:0000256" key="4">
    <source>
        <dbReference type="ARBA" id="ARBA00023136"/>
    </source>
</evidence>
<evidence type="ECO:0000256" key="5">
    <source>
        <dbReference type="SAM" id="Phobius"/>
    </source>
</evidence>
<dbReference type="RefSeq" id="WP_072334411.1">
    <property type="nucleotide sequence ID" value="NZ_DBGAMW010000100.1"/>
</dbReference>
<feature type="transmembrane region" description="Helical" evidence="5">
    <location>
        <begin position="63"/>
        <end position="83"/>
    </location>
</feature>
<dbReference type="GO" id="GO:0016020">
    <property type="term" value="C:membrane"/>
    <property type="evidence" value="ECO:0007669"/>
    <property type="project" value="UniProtKB-SubCell"/>
</dbReference>
<evidence type="ECO:0000313" key="7">
    <source>
        <dbReference type="Proteomes" id="UP000186323"/>
    </source>
</evidence>
<keyword evidence="7" id="KW-1185">Reference proteome</keyword>
<feature type="transmembrane region" description="Helical" evidence="5">
    <location>
        <begin position="90"/>
        <end position="108"/>
    </location>
</feature>
<dbReference type="Pfam" id="PF07690">
    <property type="entry name" value="MFS_1"/>
    <property type="match status" value="1"/>
</dbReference>
<reference evidence="7" key="1">
    <citation type="submission" date="2016-10" db="EMBL/GenBank/DDBJ databases">
        <authorList>
            <person name="Wegmann U."/>
        </authorList>
    </citation>
    <scope>NUCLEOTIDE SEQUENCE [LARGE SCALE GENOMIC DNA]</scope>
</reference>
<dbReference type="Proteomes" id="UP000186323">
    <property type="component" value="Chromosome I"/>
</dbReference>
<keyword evidence="4 5" id="KW-0472">Membrane</keyword>
<dbReference type="PANTHER" id="PTHR23514:SF13">
    <property type="entry name" value="INNER MEMBRANE PROTEIN YBJJ"/>
    <property type="match status" value="1"/>
</dbReference>
<evidence type="ECO:0000256" key="1">
    <source>
        <dbReference type="ARBA" id="ARBA00004141"/>
    </source>
</evidence>
<dbReference type="InterPro" id="IPR036259">
    <property type="entry name" value="MFS_trans_sf"/>
</dbReference>
<feature type="transmembrane region" description="Helical" evidence="5">
    <location>
        <begin position="313"/>
        <end position="335"/>
    </location>
</feature>
<keyword evidence="3 5" id="KW-1133">Transmembrane helix</keyword>
<proteinExistence type="predicted"/>
<feature type="transmembrane region" description="Helical" evidence="5">
    <location>
        <begin position="261"/>
        <end position="277"/>
    </location>
</feature>
<feature type="transmembrane region" description="Helical" evidence="5">
    <location>
        <begin position="221"/>
        <end position="241"/>
    </location>
</feature>
<dbReference type="InterPro" id="IPR011701">
    <property type="entry name" value="MFS"/>
</dbReference>
<dbReference type="KEGG" id="dpg:DESPIGER_1248"/>
<feature type="transmembrane region" description="Helical" evidence="5">
    <location>
        <begin position="347"/>
        <end position="368"/>
    </location>
</feature>
<dbReference type="SUPFAM" id="SSF103473">
    <property type="entry name" value="MFS general substrate transporter"/>
    <property type="match status" value="1"/>
</dbReference>
<dbReference type="PANTHER" id="PTHR23514">
    <property type="entry name" value="BYPASS OF STOP CODON PROTEIN 6"/>
    <property type="match status" value="1"/>
</dbReference>
<comment type="subcellular location">
    <subcellularLocation>
        <location evidence="1">Membrane</location>
        <topology evidence="1">Multi-pass membrane protein</topology>
    </subcellularLocation>
</comment>
<name>A0A1K1LEG9_9BACT</name>
<dbReference type="AlphaFoldDB" id="A0A1K1LEG9"/>
<dbReference type="OrthoDB" id="9810941at2"/>
<accession>A0A1K1LEG9</accession>